<proteinExistence type="predicted"/>
<dbReference type="EMBL" id="ANIZ01001749">
    <property type="protein sequence ID" value="ETI44962.1"/>
    <property type="molecule type" value="Genomic_DNA"/>
</dbReference>
<dbReference type="PROSITE" id="PS51257">
    <property type="entry name" value="PROKAR_LIPOPROTEIN"/>
    <property type="match status" value="1"/>
</dbReference>
<accession>V9F3Q2</accession>
<organism evidence="2 3">
    <name type="scientific">Phytophthora nicotianae P1569</name>
    <dbReference type="NCBI Taxonomy" id="1317065"/>
    <lineage>
        <taxon>Eukaryota</taxon>
        <taxon>Sar</taxon>
        <taxon>Stramenopiles</taxon>
        <taxon>Oomycota</taxon>
        <taxon>Peronosporomycetes</taxon>
        <taxon>Peronosporales</taxon>
        <taxon>Peronosporaceae</taxon>
        <taxon>Phytophthora</taxon>
    </lineage>
</organism>
<comment type="caution">
    <text evidence="2">The sequence shown here is derived from an EMBL/GenBank/DDBJ whole genome shotgun (WGS) entry which is preliminary data.</text>
</comment>
<evidence type="ECO:0000313" key="3">
    <source>
        <dbReference type="Proteomes" id="UP000018721"/>
    </source>
</evidence>
<sequence length="76" mass="8391">MRWSKLRADGQAADSSASSTACGAASCRVATSTYRSQPIRNTDLGESSNHITRFHHVYEGPRTFNNVTENTRFAKL</sequence>
<reference evidence="2 3" key="1">
    <citation type="submission" date="2013-11" db="EMBL/GenBank/DDBJ databases">
        <title>The Genome Sequence of Phytophthora parasitica P1569.</title>
        <authorList>
            <consortium name="The Broad Institute Genomics Platform"/>
            <person name="Russ C."/>
            <person name="Tyler B."/>
            <person name="Panabieres F."/>
            <person name="Shan W."/>
            <person name="Tripathy S."/>
            <person name="Grunwald N."/>
            <person name="Machado M."/>
            <person name="Johnson C.S."/>
            <person name="Arredondo F."/>
            <person name="Hong C."/>
            <person name="Coffey M."/>
            <person name="Young S.K."/>
            <person name="Zeng Q."/>
            <person name="Gargeya S."/>
            <person name="Fitzgerald M."/>
            <person name="Abouelleil A."/>
            <person name="Alvarado L."/>
            <person name="Chapman S.B."/>
            <person name="Gainer-Dewar J."/>
            <person name="Goldberg J."/>
            <person name="Griggs A."/>
            <person name="Gujja S."/>
            <person name="Hansen M."/>
            <person name="Howarth C."/>
            <person name="Imamovic A."/>
            <person name="Ireland A."/>
            <person name="Larimer J."/>
            <person name="McCowan C."/>
            <person name="Murphy C."/>
            <person name="Pearson M."/>
            <person name="Poon T.W."/>
            <person name="Priest M."/>
            <person name="Roberts A."/>
            <person name="Saif S."/>
            <person name="Shea T."/>
            <person name="Sykes S."/>
            <person name="Wortman J."/>
            <person name="Nusbaum C."/>
            <person name="Birren B."/>
        </authorList>
    </citation>
    <scope>NUCLEOTIDE SEQUENCE [LARGE SCALE GENOMIC DNA]</scope>
    <source>
        <strain evidence="2 3">P1569</strain>
    </source>
</reference>
<dbReference type="HOGENOM" id="CLU_2659931_0_0_1"/>
<dbReference type="Proteomes" id="UP000018721">
    <property type="component" value="Unassembled WGS sequence"/>
</dbReference>
<protein>
    <submittedName>
        <fullName evidence="2">Uncharacterized protein</fullName>
    </submittedName>
</protein>
<evidence type="ECO:0000313" key="2">
    <source>
        <dbReference type="EMBL" id="ETI44962.1"/>
    </source>
</evidence>
<evidence type="ECO:0000256" key="1">
    <source>
        <dbReference type="SAM" id="MobiDB-lite"/>
    </source>
</evidence>
<feature type="region of interest" description="Disordered" evidence="1">
    <location>
        <begin position="1"/>
        <end position="22"/>
    </location>
</feature>
<feature type="compositionally biased region" description="Low complexity" evidence="1">
    <location>
        <begin position="9"/>
        <end position="22"/>
    </location>
</feature>
<name>V9F3Q2_PHYNI</name>
<gene>
    <name evidence="2" type="ORF">F443_10406</name>
</gene>
<dbReference type="AlphaFoldDB" id="V9F3Q2"/>
<keyword evidence="3" id="KW-1185">Reference proteome</keyword>